<dbReference type="EMBL" id="BAABEP010000101">
    <property type="protein sequence ID" value="GAA3762496.1"/>
    <property type="molecule type" value="Genomic_DNA"/>
</dbReference>
<sequence length="337" mass="35215">MNGVRFAALGDSLTSGIGDPVEGGWRGWAALLGEGRTVFGNFAVSGALTADVEESQTPAALDFGADLASVVVGVNDTLRAAFDIEDIAVRLDRACHALAGQGAVLLTACLPDPGAMLGLPGPLARPLARRQRALNSVVHALSARYDAVHLHMSDAAWIAERGLWSADRLHPGERGHRVIAARFHGLLAERGLRLGAPPPLAAERPPPSRRESLRWLATKGSVWVARRCRDLLPELLRLAAAEARHAARGTTRRLDAAADRSLALAVATLGPEPPWRQAPAAGRPGRGTAHGPHPASASASASESRGTAAPQRRGPEPNGPVDAHRTPAPADFGLLPG</sequence>
<dbReference type="InterPro" id="IPR036514">
    <property type="entry name" value="SGNH_hydro_sf"/>
</dbReference>
<feature type="region of interest" description="Disordered" evidence="1">
    <location>
        <begin position="268"/>
        <end position="337"/>
    </location>
</feature>
<dbReference type="InterPro" id="IPR053140">
    <property type="entry name" value="GDSL_Rv0518-like"/>
</dbReference>
<dbReference type="PANTHER" id="PTHR43784">
    <property type="entry name" value="GDSL-LIKE LIPASE/ACYLHYDROLASE, PUTATIVE (AFU_ORTHOLOGUE AFUA_2G00820)-RELATED"/>
    <property type="match status" value="1"/>
</dbReference>
<protein>
    <recommendedName>
        <fullName evidence="2">SGNH hydrolase-type esterase domain-containing protein</fullName>
    </recommendedName>
</protein>
<feature type="compositionally biased region" description="Low complexity" evidence="1">
    <location>
        <begin position="278"/>
        <end position="309"/>
    </location>
</feature>
<dbReference type="PANTHER" id="PTHR43784:SF2">
    <property type="entry name" value="GDSL-LIKE LIPASE_ACYLHYDROLASE, PUTATIVE (AFU_ORTHOLOGUE AFUA_2G00820)-RELATED"/>
    <property type="match status" value="1"/>
</dbReference>
<dbReference type="Proteomes" id="UP001499884">
    <property type="component" value="Unassembled WGS sequence"/>
</dbReference>
<comment type="caution">
    <text evidence="3">The sequence shown here is derived from an EMBL/GenBank/DDBJ whole genome shotgun (WGS) entry which is preliminary data.</text>
</comment>
<dbReference type="Pfam" id="PF13472">
    <property type="entry name" value="Lipase_GDSL_2"/>
    <property type="match status" value="1"/>
</dbReference>
<organism evidence="3 4">
    <name type="scientific">Streptomyces tremellae</name>
    <dbReference type="NCBI Taxonomy" id="1124239"/>
    <lineage>
        <taxon>Bacteria</taxon>
        <taxon>Bacillati</taxon>
        <taxon>Actinomycetota</taxon>
        <taxon>Actinomycetes</taxon>
        <taxon>Kitasatosporales</taxon>
        <taxon>Streptomycetaceae</taxon>
        <taxon>Streptomyces</taxon>
    </lineage>
</organism>
<reference evidence="4" key="1">
    <citation type="journal article" date="2019" name="Int. J. Syst. Evol. Microbiol.">
        <title>The Global Catalogue of Microorganisms (GCM) 10K type strain sequencing project: providing services to taxonomists for standard genome sequencing and annotation.</title>
        <authorList>
            <consortium name="The Broad Institute Genomics Platform"/>
            <consortium name="The Broad Institute Genome Sequencing Center for Infectious Disease"/>
            <person name="Wu L."/>
            <person name="Ma J."/>
        </authorList>
    </citation>
    <scope>NUCLEOTIDE SEQUENCE [LARGE SCALE GENOMIC DNA]</scope>
    <source>
        <strain evidence="4">JCM 30846</strain>
    </source>
</reference>
<evidence type="ECO:0000313" key="3">
    <source>
        <dbReference type="EMBL" id="GAA3762496.1"/>
    </source>
</evidence>
<evidence type="ECO:0000313" key="4">
    <source>
        <dbReference type="Proteomes" id="UP001499884"/>
    </source>
</evidence>
<dbReference type="InterPro" id="IPR013830">
    <property type="entry name" value="SGNH_hydro"/>
</dbReference>
<gene>
    <name evidence="3" type="ORF">GCM10023082_65240</name>
</gene>
<keyword evidence="4" id="KW-1185">Reference proteome</keyword>
<dbReference type="SUPFAM" id="SSF52266">
    <property type="entry name" value="SGNH hydrolase"/>
    <property type="match status" value="1"/>
</dbReference>
<name>A0ABP7GJU7_9ACTN</name>
<accession>A0ABP7GJU7</accession>
<dbReference type="CDD" id="cd01832">
    <property type="entry name" value="SGNH_hydrolase_like_1"/>
    <property type="match status" value="1"/>
</dbReference>
<feature type="domain" description="SGNH hydrolase-type esterase" evidence="2">
    <location>
        <begin position="8"/>
        <end position="178"/>
    </location>
</feature>
<dbReference type="RefSeq" id="WP_345655593.1">
    <property type="nucleotide sequence ID" value="NZ_BAABEP010000101.1"/>
</dbReference>
<evidence type="ECO:0000259" key="2">
    <source>
        <dbReference type="Pfam" id="PF13472"/>
    </source>
</evidence>
<proteinExistence type="predicted"/>
<evidence type="ECO:0000256" key="1">
    <source>
        <dbReference type="SAM" id="MobiDB-lite"/>
    </source>
</evidence>
<dbReference type="Gene3D" id="3.40.50.1110">
    <property type="entry name" value="SGNH hydrolase"/>
    <property type="match status" value="1"/>
</dbReference>